<dbReference type="SUPFAM" id="SSF56112">
    <property type="entry name" value="Protein kinase-like (PK-like)"/>
    <property type="match status" value="1"/>
</dbReference>
<dbReference type="PROSITE" id="PS00107">
    <property type="entry name" value="PROTEIN_KINASE_ATP"/>
    <property type="match status" value="1"/>
</dbReference>
<accession>A0A6M5YSZ7</accession>
<dbReference type="Pfam" id="PF00069">
    <property type="entry name" value="Pkinase"/>
    <property type="match status" value="1"/>
</dbReference>
<dbReference type="Pfam" id="PF13433">
    <property type="entry name" value="Peripla_BP_5"/>
    <property type="match status" value="1"/>
</dbReference>
<sequence>MPDDQNDPARKPDSEPGTTTVSGVRPAVEGQTRSHHNKETVAGGHAGPAPGGAAGPAVGDTVGGFKLVRELGRGGMGVVFEAEDLGLGRRVALKFLLPDLADESFRQRFMREARAAASLRHDHIVTVHQVGQHDGAPFLVMEYLEGETLDDRLDRQSWLPVPEAVRIAGQVADGLAAAHAKGLVHRDVKPANIWLEKTTDRVKLLDFGLAKPTTGAELTVRGTIAGTPGYMAPEQIYCGPLDGRTDLYALGCVLYRTLWGAAPYEKKGTLVLLESVVNTDAPKLNDVPAGVPQPLAELVKQLLARNPDERPARAADVIARLRELEPADRPVSPPAPAAPVANGHGKSKLGVWLGVGAIALAALVGLAAGVNQLFNRAPAGPADAASAPAAPENPPEEPLGEPIKVGLLFSLHGTFADSGKSMYEATVFAIDEINAAGGVAGRPIEVVSEDPQSEDAEAVKLAEKLITRDRVSVIFGCWSSATRKHVAEVCRAHNNLLVYSPSYEGLEQHPNVVYVGGSPNQQLHKAAQWATADLKRKRVFLVGSDYVYSRAANELLKDELKELGTNVVGEEYVPLEGTAFGPVVDRIRATGADCVFNTVDGGSNTALFHELRKGGVSPKDVPTIWLAFGEEEMASLGLKGVVGDYVVGSYFQDIATAKNQEFLTQFKARYPARRRVNDSTECSYAAVHLWKQAVEAARSTDPLAVRDGFRGQTLEAPEGQITIDRDNLHAWRPARFARIGPDLKLTVEQTTQPLAPQPFPPSRTRAEWEAYLQKLYDGWGGRWAAPPVAPKKPAPVPKVGARAPAAGPRRGDRT</sequence>
<feature type="region of interest" description="Disordered" evidence="2">
    <location>
        <begin position="379"/>
        <end position="399"/>
    </location>
</feature>
<dbReference type="RefSeq" id="WP_171471998.1">
    <property type="nucleotide sequence ID" value="NZ_CP053452.2"/>
</dbReference>
<evidence type="ECO:0000259" key="3">
    <source>
        <dbReference type="PROSITE" id="PS50011"/>
    </source>
</evidence>
<evidence type="ECO:0000313" key="5">
    <source>
        <dbReference type="Proteomes" id="UP000503447"/>
    </source>
</evidence>
<feature type="compositionally biased region" description="Low complexity" evidence="2">
    <location>
        <begin position="379"/>
        <end position="390"/>
    </location>
</feature>
<reference evidence="5" key="1">
    <citation type="submission" date="2020-05" db="EMBL/GenBank/DDBJ databases">
        <title>Frigoriglobus tundricola gen. nov., sp. nov., a psychrotolerant cellulolytic planctomycete of the family Gemmataceae with two divergent copies of 16S rRNA gene.</title>
        <authorList>
            <person name="Kulichevskaya I.S."/>
            <person name="Ivanova A.A."/>
            <person name="Naumoff D.G."/>
            <person name="Beletsky A.V."/>
            <person name="Rijpstra W.I.C."/>
            <person name="Sinninghe Damste J.S."/>
            <person name="Mardanov A.V."/>
            <person name="Ravin N.V."/>
            <person name="Dedysh S.N."/>
        </authorList>
    </citation>
    <scope>NUCLEOTIDE SEQUENCE [LARGE SCALE GENOMIC DNA]</scope>
    <source>
        <strain evidence="5">PL17</strain>
    </source>
</reference>
<dbReference type="InterPro" id="IPR017777">
    <property type="entry name" value="ABC_urea-bd_UrtA"/>
</dbReference>
<dbReference type="GO" id="GO:0004672">
    <property type="term" value="F:protein kinase activity"/>
    <property type="evidence" value="ECO:0007669"/>
    <property type="project" value="InterPro"/>
</dbReference>
<keyword evidence="1" id="KW-0547">Nucleotide-binding</keyword>
<proteinExistence type="predicted"/>
<evidence type="ECO:0000313" key="4">
    <source>
        <dbReference type="EMBL" id="QJW96411.1"/>
    </source>
</evidence>
<dbReference type="EMBL" id="CP053452">
    <property type="protein sequence ID" value="QJW96411.1"/>
    <property type="molecule type" value="Genomic_DNA"/>
</dbReference>
<dbReference type="InterPro" id="IPR011009">
    <property type="entry name" value="Kinase-like_dom_sf"/>
</dbReference>
<dbReference type="Proteomes" id="UP000503447">
    <property type="component" value="Chromosome"/>
</dbReference>
<feature type="domain" description="Protein kinase" evidence="3">
    <location>
        <begin position="65"/>
        <end position="324"/>
    </location>
</feature>
<dbReference type="CDD" id="cd14014">
    <property type="entry name" value="STKc_PknB_like"/>
    <property type="match status" value="1"/>
</dbReference>
<dbReference type="InterPro" id="IPR017441">
    <property type="entry name" value="Protein_kinase_ATP_BS"/>
</dbReference>
<feature type="compositionally biased region" description="Gly residues" evidence="2">
    <location>
        <begin position="44"/>
        <end position="54"/>
    </location>
</feature>
<dbReference type="SMART" id="SM00220">
    <property type="entry name" value="S_TKc"/>
    <property type="match status" value="1"/>
</dbReference>
<evidence type="ECO:0000256" key="2">
    <source>
        <dbReference type="SAM" id="MobiDB-lite"/>
    </source>
</evidence>
<organism evidence="4 5">
    <name type="scientific">Frigoriglobus tundricola</name>
    <dbReference type="NCBI Taxonomy" id="2774151"/>
    <lineage>
        <taxon>Bacteria</taxon>
        <taxon>Pseudomonadati</taxon>
        <taxon>Planctomycetota</taxon>
        <taxon>Planctomycetia</taxon>
        <taxon>Gemmatales</taxon>
        <taxon>Gemmataceae</taxon>
        <taxon>Frigoriglobus</taxon>
    </lineage>
</organism>
<dbReference type="Gene3D" id="3.40.50.2300">
    <property type="match status" value="2"/>
</dbReference>
<dbReference type="Gene3D" id="1.10.510.10">
    <property type="entry name" value="Transferase(Phosphotransferase) domain 1"/>
    <property type="match status" value="1"/>
</dbReference>
<protein>
    <recommendedName>
        <fullName evidence="3">Protein kinase domain-containing protein</fullName>
    </recommendedName>
</protein>
<keyword evidence="5" id="KW-1185">Reference proteome</keyword>
<dbReference type="PANTHER" id="PTHR47628">
    <property type="match status" value="1"/>
</dbReference>
<feature type="binding site" evidence="1">
    <location>
        <position position="94"/>
    </location>
    <ligand>
        <name>ATP</name>
        <dbReference type="ChEBI" id="CHEBI:30616"/>
    </ligand>
</feature>
<dbReference type="PROSITE" id="PS50011">
    <property type="entry name" value="PROTEIN_KINASE_DOM"/>
    <property type="match status" value="1"/>
</dbReference>
<dbReference type="AlphaFoldDB" id="A0A6M5YSZ7"/>
<name>A0A6M5YSZ7_9BACT</name>
<dbReference type="InterPro" id="IPR000719">
    <property type="entry name" value="Prot_kinase_dom"/>
</dbReference>
<dbReference type="PANTHER" id="PTHR47628:SF1">
    <property type="entry name" value="ALIPHATIC AMIDASE EXPRESSION-REGULATING PROTEIN"/>
    <property type="match status" value="1"/>
</dbReference>
<dbReference type="SUPFAM" id="SSF53822">
    <property type="entry name" value="Periplasmic binding protein-like I"/>
    <property type="match status" value="1"/>
</dbReference>
<dbReference type="GO" id="GO:0005524">
    <property type="term" value="F:ATP binding"/>
    <property type="evidence" value="ECO:0007669"/>
    <property type="project" value="UniProtKB-UniRule"/>
</dbReference>
<keyword evidence="1" id="KW-0067">ATP-binding</keyword>
<dbReference type="KEGG" id="ftj:FTUN_3968"/>
<feature type="region of interest" description="Disordered" evidence="2">
    <location>
        <begin position="784"/>
        <end position="814"/>
    </location>
</feature>
<feature type="compositionally biased region" description="Pro residues" evidence="2">
    <location>
        <begin position="787"/>
        <end position="796"/>
    </location>
</feature>
<evidence type="ECO:0000256" key="1">
    <source>
        <dbReference type="PROSITE-ProRule" id="PRU10141"/>
    </source>
</evidence>
<dbReference type="Gene3D" id="3.30.200.20">
    <property type="entry name" value="Phosphorylase Kinase, domain 1"/>
    <property type="match status" value="1"/>
</dbReference>
<feature type="compositionally biased region" description="Low complexity" evidence="2">
    <location>
        <begin position="797"/>
        <end position="808"/>
    </location>
</feature>
<gene>
    <name evidence="4" type="ORF">FTUN_3968</name>
</gene>
<dbReference type="CDD" id="cd06355">
    <property type="entry name" value="PBP1_FmdD-like"/>
    <property type="match status" value="1"/>
</dbReference>
<feature type="region of interest" description="Disordered" evidence="2">
    <location>
        <begin position="1"/>
        <end position="57"/>
    </location>
</feature>
<dbReference type="InterPro" id="IPR028082">
    <property type="entry name" value="Peripla_BP_I"/>
</dbReference>